<protein>
    <submittedName>
        <fullName evidence="2">Uncharacterized protein</fullName>
    </submittedName>
</protein>
<feature type="transmembrane region" description="Helical" evidence="1">
    <location>
        <begin position="42"/>
        <end position="69"/>
    </location>
</feature>
<feature type="transmembrane region" description="Helical" evidence="1">
    <location>
        <begin position="101"/>
        <end position="118"/>
    </location>
</feature>
<dbReference type="EMBL" id="JACOGA010000011">
    <property type="protein sequence ID" value="MBC3874460.1"/>
    <property type="molecule type" value="Genomic_DNA"/>
</dbReference>
<keyword evidence="1" id="KW-1133">Transmembrane helix</keyword>
<keyword evidence="3" id="KW-1185">Reference proteome</keyword>
<comment type="caution">
    <text evidence="2">The sequence shown here is derived from an EMBL/GenBank/DDBJ whole genome shotgun (WGS) entry which is preliminary data.</text>
</comment>
<gene>
    <name evidence="2" type="ORF">H8K55_12745</name>
</gene>
<accession>A0ABR6YD35</accession>
<organism evidence="2 3">
    <name type="scientific">Undibacterium flavidum</name>
    <dbReference type="NCBI Taxonomy" id="2762297"/>
    <lineage>
        <taxon>Bacteria</taxon>
        <taxon>Pseudomonadati</taxon>
        <taxon>Pseudomonadota</taxon>
        <taxon>Betaproteobacteria</taxon>
        <taxon>Burkholderiales</taxon>
        <taxon>Oxalobacteraceae</taxon>
        <taxon>Undibacterium</taxon>
    </lineage>
</organism>
<keyword evidence="1" id="KW-0472">Membrane</keyword>
<evidence type="ECO:0000313" key="2">
    <source>
        <dbReference type="EMBL" id="MBC3874460.1"/>
    </source>
</evidence>
<keyword evidence="1" id="KW-0812">Transmembrane</keyword>
<name>A0ABR6YD35_9BURK</name>
<reference evidence="2 3" key="1">
    <citation type="submission" date="2020-08" db="EMBL/GenBank/DDBJ databases">
        <title>Novel species isolated from subtropical streams in China.</title>
        <authorList>
            <person name="Lu H."/>
        </authorList>
    </citation>
    <scope>NUCLEOTIDE SEQUENCE [LARGE SCALE GENOMIC DNA]</scope>
    <source>
        <strain evidence="2 3">LX15W</strain>
    </source>
</reference>
<evidence type="ECO:0000313" key="3">
    <source>
        <dbReference type="Proteomes" id="UP000624279"/>
    </source>
</evidence>
<feature type="transmembrane region" description="Helical" evidence="1">
    <location>
        <begin position="76"/>
        <end position="95"/>
    </location>
</feature>
<dbReference type="RefSeq" id="WP_186942453.1">
    <property type="nucleotide sequence ID" value="NZ_JACOGA010000011.1"/>
</dbReference>
<sequence length="120" mass="12622">MKQNLTPWKSLLIAPLASIPMVVIAGIGSSDAGVASDLTWGVIFAITVGLPMAYLAIVIVGAPIYFILLKFGLLRPWLFCAFGALLPLILFGNSAPFRTSLMAVLAGAAVGITAYFLLPE</sequence>
<dbReference type="Proteomes" id="UP000624279">
    <property type="component" value="Unassembled WGS sequence"/>
</dbReference>
<feature type="transmembrane region" description="Helical" evidence="1">
    <location>
        <begin position="12"/>
        <end position="30"/>
    </location>
</feature>
<proteinExistence type="predicted"/>
<evidence type="ECO:0000256" key="1">
    <source>
        <dbReference type="SAM" id="Phobius"/>
    </source>
</evidence>